<accession>A0A558B3E3</accession>
<feature type="compositionally biased region" description="Polar residues" evidence="1">
    <location>
        <begin position="246"/>
        <end position="255"/>
    </location>
</feature>
<feature type="domain" description="AB hydrolase-1" evidence="2">
    <location>
        <begin position="365"/>
        <end position="627"/>
    </location>
</feature>
<dbReference type="GO" id="GO:0016787">
    <property type="term" value="F:hydrolase activity"/>
    <property type="evidence" value="ECO:0007669"/>
    <property type="project" value="UniProtKB-KW"/>
</dbReference>
<reference evidence="3 4" key="1">
    <citation type="submission" date="2019-07" db="EMBL/GenBank/DDBJ databases">
        <title>The pathways for chlorine oxyanion respiration interact through the shared metabolite chlorate.</title>
        <authorList>
            <person name="Barnum T.P."/>
            <person name="Cheng Y."/>
            <person name="Hill K.A."/>
            <person name="Lucas L.N."/>
            <person name="Carlson H.K."/>
            <person name="Coates J.D."/>
        </authorList>
    </citation>
    <scope>NUCLEOTIDE SEQUENCE [LARGE SCALE GENOMIC DNA]</scope>
    <source>
        <strain evidence="3">UCB</strain>
    </source>
</reference>
<dbReference type="Pfam" id="PF12697">
    <property type="entry name" value="Abhydrolase_6"/>
    <property type="match status" value="1"/>
</dbReference>
<comment type="caution">
    <text evidence="3">The sequence shown here is derived from an EMBL/GenBank/DDBJ whole genome shotgun (WGS) entry which is preliminary data.</text>
</comment>
<feature type="region of interest" description="Disordered" evidence="1">
    <location>
        <begin position="243"/>
        <end position="265"/>
    </location>
</feature>
<sequence>MRFQQSCRMAVWLVIAPLLLGGCSILREFGPVVEVHTLDAGEAIELKRGDILTRGKLSEATTQTIRVAALDAQACAKPISADCVEALAAVTGVAADRRLAALSELWLAQAQAMKPGSEQQAAWLETIRYAYAYLFFGDHTPGERAFEDRQTQVRDWYNYAVERAATGMFEVRQQMSTQLPAQTRWNIAGWELQLDMRSARLPGSTAVPAELLPASSLSFRGMRSLYRRDGFGAELVAVMPDAPLTSAPTSEGSSSAKHDQQPLPWSEMSAPPMTVLLHPDGDDLDSVLHTRTARLTVHDPYEESAIMLHGQRVPLAANFTAGYGLWLARANFNRQSLRSLLGREGGIDRPHVYLMQPYDPNRRIIVMLHGLASSPEAWVELANEILGDETLRQHYQIWQVYYPTNMPIAINHAAIRKALEETLAHFDPSGQAQASSDLVLIGHSMGGVIARLMVSSTDQSLVQLARDRGRLTPKQIERIDPMLRFEPFPHISRAIFIAAPHRGTSIAAKPLGRWMASFIRLPVTVLEELAQTLVPDAAASSHESLGNIPNSVDNLDENDPFLGTAANFPISAQVRYHSILAQANADVPLEDSDDGLVPYRSAHLPGAESEKVIISGHSVQQSAAAVLEIQRILKDDMIQGKKRPHSSVQ</sequence>
<dbReference type="AlphaFoldDB" id="A0A558B3E3"/>
<dbReference type="Gene3D" id="3.40.50.1820">
    <property type="entry name" value="alpha/beta hydrolase"/>
    <property type="match status" value="1"/>
</dbReference>
<evidence type="ECO:0000256" key="1">
    <source>
        <dbReference type="SAM" id="MobiDB-lite"/>
    </source>
</evidence>
<proteinExistence type="predicted"/>
<dbReference type="Proteomes" id="UP000319142">
    <property type="component" value="Unassembled WGS sequence"/>
</dbReference>
<dbReference type="SUPFAM" id="SSF53474">
    <property type="entry name" value="alpha/beta-Hydrolases"/>
    <property type="match status" value="1"/>
</dbReference>
<dbReference type="PROSITE" id="PS51257">
    <property type="entry name" value="PROKAR_LIPOPROTEIN"/>
    <property type="match status" value="1"/>
</dbReference>
<evidence type="ECO:0000313" key="3">
    <source>
        <dbReference type="EMBL" id="TVT31035.1"/>
    </source>
</evidence>
<dbReference type="EMBL" id="VMRX01000048">
    <property type="protein sequence ID" value="TVT31035.1"/>
    <property type="molecule type" value="Genomic_DNA"/>
</dbReference>
<dbReference type="InterPro" id="IPR029058">
    <property type="entry name" value="AB_hydrolase_fold"/>
</dbReference>
<organism evidence="3 4">
    <name type="scientific">Marinobacter vinifirmus</name>
    <dbReference type="NCBI Taxonomy" id="355591"/>
    <lineage>
        <taxon>Bacteria</taxon>
        <taxon>Pseudomonadati</taxon>
        <taxon>Pseudomonadota</taxon>
        <taxon>Gammaproteobacteria</taxon>
        <taxon>Pseudomonadales</taxon>
        <taxon>Marinobacteraceae</taxon>
        <taxon>Marinobacter</taxon>
    </lineage>
</organism>
<dbReference type="InterPro" id="IPR000073">
    <property type="entry name" value="AB_hydrolase_1"/>
</dbReference>
<evidence type="ECO:0000259" key="2">
    <source>
        <dbReference type="Pfam" id="PF12697"/>
    </source>
</evidence>
<gene>
    <name evidence="3" type="ORF">FHK81_15680</name>
</gene>
<evidence type="ECO:0000313" key="4">
    <source>
        <dbReference type="Proteomes" id="UP000319142"/>
    </source>
</evidence>
<name>A0A558B3E3_9GAMM</name>
<protein>
    <submittedName>
        <fullName evidence="3">Alpha/beta hydrolase</fullName>
    </submittedName>
</protein>
<keyword evidence="3" id="KW-0378">Hydrolase</keyword>